<dbReference type="AlphaFoldDB" id="A0A1X6N0P4"/>
<evidence type="ECO:0000313" key="8">
    <source>
        <dbReference type="Proteomes" id="UP000194127"/>
    </source>
</evidence>
<evidence type="ECO:0000256" key="1">
    <source>
        <dbReference type="ARBA" id="ARBA00022490"/>
    </source>
</evidence>
<protein>
    <recommendedName>
        <fullName evidence="4">Eukaryotic translation initiation factor 3 subunit L</fullName>
        <shortName evidence="4">eIF3l</shortName>
    </recommendedName>
</protein>
<proteinExistence type="inferred from homology"/>
<keyword evidence="1 4" id="KW-0963">Cytoplasm</keyword>
<dbReference type="STRING" id="670580.A0A1X6N0P4"/>
<evidence type="ECO:0000256" key="4">
    <source>
        <dbReference type="HAMAP-Rule" id="MF_03011"/>
    </source>
</evidence>
<organism evidence="7 8">
    <name type="scientific">Postia placenta MAD-698-R-SB12</name>
    <dbReference type="NCBI Taxonomy" id="670580"/>
    <lineage>
        <taxon>Eukaryota</taxon>
        <taxon>Fungi</taxon>
        <taxon>Dikarya</taxon>
        <taxon>Basidiomycota</taxon>
        <taxon>Agaricomycotina</taxon>
        <taxon>Agaricomycetes</taxon>
        <taxon>Polyporales</taxon>
        <taxon>Adustoporiaceae</taxon>
        <taxon>Rhodonia</taxon>
    </lineage>
</organism>
<dbReference type="EMBL" id="KZ110597">
    <property type="protein sequence ID" value="OSX62013.1"/>
    <property type="molecule type" value="Genomic_DNA"/>
</dbReference>
<dbReference type="PANTHER" id="PTHR13242">
    <property type="entry name" value="EUKARYOTIC TRANSLATION INITIATION FACTOR 3"/>
    <property type="match status" value="1"/>
</dbReference>
<dbReference type="HAMAP" id="MF_03011">
    <property type="entry name" value="eIF3l"/>
    <property type="match status" value="1"/>
</dbReference>
<keyword evidence="3 4" id="KW-0648">Protein biosynthesis</keyword>
<evidence type="ECO:0000256" key="2">
    <source>
        <dbReference type="ARBA" id="ARBA00022540"/>
    </source>
</evidence>
<evidence type="ECO:0000256" key="5">
    <source>
        <dbReference type="SAM" id="MobiDB-lite"/>
    </source>
</evidence>
<dbReference type="GO" id="GO:0033290">
    <property type="term" value="C:eukaryotic 48S preinitiation complex"/>
    <property type="evidence" value="ECO:0007669"/>
    <property type="project" value="UniProtKB-UniRule"/>
</dbReference>
<comment type="similarity">
    <text evidence="4">Belongs to the eIF-3 subunit L family.</text>
</comment>
<evidence type="ECO:0000259" key="6">
    <source>
        <dbReference type="PROSITE" id="PS50250"/>
    </source>
</evidence>
<sequence length="603" mass="68957">MSQQRKALWDVDEDLQDVDLSLAIGNYGQNGIYDEAEPRIDEATLLAVQQQMVQQAAFAQIPDVVKRFIVHFHHAVLENNLAEITAAYESGWNRLTEKFYSKTEWPEAEVIAPLVNDDQIFLILYRELYYRHVYSRLQPDIDDRFHSYENSCELFNYLLNSDGPVPLELPEQWLWDIIDEFIYQYQSFCVWRSKAKSKTDEELILLADASQVWSSYSVLNVLYSLIQKSKINEHLVALQEGKSAEEIAEIVGEYGVRPLYRMLGYFSVVGLLRVHSLLGDFTLALKVMENVELNQKSPFTRVTACHVTTYYYVGFCYIMLRRYPDAIRAFVSILNFILRMRQYHTRSYQYDQINKTADRMYALFAICNALSPTRLDDNISNIVKERYGEQFTKMSRGEEGIPAFEELFLYACPKFISANPPPYEDPELRAAYIEEPPVEPAQRHLGLFLSEVRAQAPVPTLRSFLKLYTSLDAKKLANFLDADEEKMVQQMMVMKQASRSVSRVENEKGLLDGQMISTCDLDFVIDENMVHIAESTVGRRYAGWFIRNTEHAQRVFDGIRNSPLPAPPKAAPVANVSTDSAAPAASGPRPGGPRVAWGSVKAA</sequence>
<dbReference type="OrthoDB" id="15082at2759"/>
<comment type="function">
    <text evidence="4">Component of the eukaryotic translation initiation factor 3 (eIF-3) complex, which is involved in protein synthesis of a specialized repertoire of mRNAs and, together with other initiation factors, stimulates binding of mRNA and methionyl-tRNAi to the 40S ribosome. The eIF-3 complex specifically targets and initiates translation of a subset of mRNAs involved in cell proliferation.</text>
</comment>
<dbReference type="PANTHER" id="PTHR13242:SF0">
    <property type="entry name" value="EUKARYOTIC TRANSLATION INITIATION FACTOR 3 SUBUNIT L"/>
    <property type="match status" value="1"/>
</dbReference>
<dbReference type="GO" id="GO:0001732">
    <property type="term" value="P:formation of cytoplasmic translation initiation complex"/>
    <property type="evidence" value="ECO:0007669"/>
    <property type="project" value="UniProtKB-UniRule"/>
</dbReference>
<dbReference type="Pfam" id="PF10255">
    <property type="entry name" value="Paf67"/>
    <property type="match status" value="1"/>
</dbReference>
<accession>A0A1X6N0P4</accession>
<feature type="domain" description="PCI" evidence="6">
    <location>
        <begin position="329"/>
        <end position="539"/>
    </location>
</feature>
<gene>
    <name evidence="7" type="ORF">POSPLADRAFT_1074391</name>
</gene>
<comment type="subcellular location">
    <subcellularLocation>
        <location evidence="4">Cytoplasm</location>
    </subcellularLocation>
</comment>
<dbReference type="InterPro" id="IPR019382">
    <property type="entry name" value="eIF3l"/>
</dbReference>
<name>A0A1X6N0P4_9APHY</name>
<dbReference type="GeneID" id="36327650"/>
<keyword evidence="8" id="KW-1185">Reference proteome</keyword>
<keyword evidence="2 4" id="KW-0396">Initiation factor</keyword>
<dbReference type="GO" id="GO:0003743">
    <property type="term" value="F:translation initiation factor activity"/>
    <property type="evidence" value="ECO:0007669"/>
    <property type="project" value="UniProtKB-UniRule"/>
</dbReference>
<feature type="region of interest" description="Disordered" evidence="5">
    <location>
        <begin position="560"/>
        <end position="603"/>
    </location>
</feature>
<dbReference type="PROSITE" id="PS50250">
    <property type="entry name" value="PCI"/>
    <property type="match status" value="1"/>
</dbReference>
<dbReference type="RefSeq" id="XP_024338807.1">
    <property type="nucleotide sequence ID" value="XM_024482701.1"/>
</dbReference>
<comment type="subunit">
    <text evidence="4">Component of the eukaryotic translation initiation factor 3 (eIF-3) complex.</text>
</comment>
<reference evidence="7 8" key="1">
    <citation type="submission" date="2017-04" db="EMBL/GenBank/DDBJ databases">
        <title>Genome Sequence of the Model Brown-Rot Fungus Postia placenta SB12.</title>
        <authorList>
            <consortium name="DOE Joint Genome Institute"/>
            <person name="Gaskell J."/>
            <person name="Kersten P."/>
            <person name="Larrondo L.F."/>
            <person name="Canessa P."/>
            <person name="Martinez D."/>
            <person name="Hibbett D."/>
            <person name="Schmoll M."/>
            <person name="Kubicek C.P."/>
            <person name="Martinez A.T."/>
            <person name="Yadav J."/>
            <person name="Master E."/>
            <person name="Magnuson J.K."/>
            <person name="James T."/>
            <person name="Yaver D."/>
            <person name="Berka R."/>
            <person name="Labutti K."/>
            <person name="Lipzen A."/>
            <person name="Aerts A."/>
            <person name="Barry K."/>
            <person name="Henrissat B."/>
            <person name="Blanchette R."/>
            <person name="Grigoriev I."/>
            <person name="Cullen D."/>
        </authorList>
    </citation>
    <scope>NUCLEOTIDE SEQUENCE [LARGE SCALE GENOMIC DNA]</scope>
    <source>
        <strain evidence="7 8">MAD-698-R-SB12</strain>
    </source>
</reference>
<dbReference type="Proteomes" id="UP000194127">
    <property type="component" value="Unassembled WGS sequence"/>
</dbReference>
<dbReference type="InterPro" id="IPR000717">
    <property type="entry name" value="PCI_dom"/>
</dbReference>
<evidence type="ECO:0000313" key="7">
    <source>
        <dbReference type="EMBL" id="OSX62013.1"/>
    </source>
</evidence>
<dbReference type="GO" id="GO:0016282">
    <property type="term" value="C:eukaryotic 43S preinitiation complex"/>
    <property type="evidence" value="ECO:0007669"/>
    <property type="project" value="UniProtKB-UniRule"/>
</dbReference>
<evidence type="ECO:0000256" key="3">
    <source>
        <dbReference type="ARBA" id="ARBA00022917"/>
    </source>
</evidence>
<dbReference type="GO" id="GO:0005852">
    <property type="term" value="C:eukaryotic translation initiation factor 3 complex"/>
    <property type="evidence" value="ECO:0007669"/>
    <property type="project" value="UniProtKB-UniRule"/>
</dbReference>
<feature type="compositionally biased region" description="Low complexity" evidence="5">
    <location>
        <begin position="580"/>
        <end position="594"/>
    </location>
</feature>